<keyword evidence="15" id="KW-0472">Membrane</keyword>
<evidence type="ECO:0000256" key="15">
    <source>
        <dbReference type="ARBA" id="ARBA00023136"/>
    </source>
</evidence>
<comment type="similarity">
    <text evidence="3">In the C-terminal section; belongs to the peptidase M41 family.</text>
</comment>
<dbReference type="NCBIfam" id="TIGR01241">
    <property type="entry name" value="FtsH_fam"/>
    <property type="match status" value="1"/>
</dbReference>
<dbReference type="GO" id="GO:0016887">
    <property type="term" value="F:ATP hydrolysis activity"/>
    <property type="evidence" value="ECO:0007669"/>
    <property type="project" value="InterPro"/>
</dbReference>
<dbReference type="InterPro" id="IPR003959">
    <property type="entry name" value="ATPase_AAA_core"/>
</dbReference>
<dbReference type="Gene3D" id="1.20.58.760">
    <property type="entry name" value="Peptidase M41"/>
    <property type="match status" value="1"/>
</dbReference>
<reference evidence="18 19" key="1">
    <citation type="submission" date="2024-03" db="EMBL/GenBank/DDBJ databases">
        <title>Complete genome sequence of the green alga Chloropicon roscoffensis RCC1871.</title>
        <authorList>
            <person name="Lemieux C."/>
            <person name="Pombert J.-F."/>
            <person name="Otis C."/>
            <person name="Turmel M."/>
        </authorList>
    </citation>
    <scope>NUCLEOTIDE SEQUENCE [LARGE SCALE GENOMIC DNA]</scope>
    <source>
        <strain evidence="18 19">RCC1871</strain>
    </source>
</reference>
<keyword evidence="13 18" id="KW-0482">Metalloprotease</keyword>
<accession>A0AAX4P6H9</accession>
<feature type="region of interest" description="Disordered" evidence="16">
    <location>
        <begin position="1"/>
        <end position="48"/>
    </location>
</feature>
<dbReference type="InterPro" id="IPR041569">
    <property type="entry name" value="AAA_lid_3"/>
</dbReference>
<dbReference type="InterPro" id="IPR000642">
    <property type="entry name" value="Peptidase_M41"/>
</dbReference>
<dbReference type="GO" id="GO:0005524">
    <property type="term" value="F:ATP binding"/>
    <property type="evidence" value="ECO:0007669"/>
    <property type="project" value="UniProtKB-KW"/>
</dbReference>
<evidence type="ECO:0000256" key="3">
    <source>
        <dbReference type="ARBA" id="ARBA00010044"/>
    </source>
</evidence>
<comment type="subcellular location">
    <subcellularLocation>
        <location evidence="2">Mitochondrion membrane</location>
        <topology evidence="2">Multi-pass membrane protein</topology>
    </subcellularLocation>
</comment>
<evidence type="ECO:0000256" key="9">
    <source>
        <dbReference type="ARBA" id="ARBA00022801"/>
    </source>
</evidence>
<dbReference type="Gene3D" id="3.40.50.300">
    <property type="entry name" value="P-loop containing nucleotide triphosphate hydrolases"/>
    <property type="match status" value="1"/>
</dbReference>
<dbReference type="SUPFAM" id="SSF140990">
    <property type="entry name" value="FtsH protease domain-like"/>
    <property type="match status" value="1"/>
</dbReference>
<dbReference type="Pfam" id="PF01434">
    <property type="entry name" value="Peptidase_M41"/>
    <property type="match status" value="1"/>
</dbReference>
<sequence>MRRRVLARGATGGAAAPLGGWAGGRAAPSARRGLSAGPSLPAVRGPGRAGLAKHITASRLRRRFAPLYASTEPSSSTSTSAEPSNEGDKAAQGEPAEPSGSDGPGGPPTRWDRLRFYLAGLVLSPVRLVRLVVNLAILSFLFKLVPASGVVDMETIVVHVPYSDFMRKVEKDQVVNLQVDGNYHTYRLKNERAELRRMASAVEAQGSKTKLLSFEKIKRINYVTVRPQNMNTPYDTLMRNNVQFGAPDKRFGRILTVAGNALAIGLVLTVVSRFAGGRVAGGSGTARKPSRKQLLRQNIKFKDVAGVDEAKEELREVVEYLKDPGKFAKLGARPPTGLLLLGSPGTGKTLLAKAVAGEANVPFFSIAASEFVELYVGMGASRVRELFAKARKESPAIVFIDEIDAVAKGRDTRLRSVGNDEREQTLNQLLTELDGFDTNKDSVVICMAATNRPDVLDAALLRPGRFDRRITVDRPDINGREQIFSVHLGKVKTARDVEYYKPRLAALTPGFSGADIANVCNEAALIAARRAKSAVEMEDFEAAVDRVIGGLEKKNKVISKEERRTVAYHEAGHAVVGWFLEHSEPLLKVTIVPRGSAALGFAQYLPNENLLMTKEQIRDMMCMTLGGRASEEVMVGKISTGAQNDLERITRMAYSQVSLYGMSEAVGLVSFPNDGETFLKPYSDETAKVIDVEARELIDGCYRRTLGMVEEKRHLVKALAEALLERETLNLKELTEILGERPFKIEEIRNIDRYQMGGEE</sequence>
<dbReference type="FunFam" id="3.40.50.300:FF:000001">
    <property type="entry name" value="ATP-dependent zinc metalloprotease FtsH"/>
    <property type="match status" value="1"/>
</dbReference>
<dbReference type="GO" id="GO:0046872">
    <property type="term" value="F:metal ion binding"/>
    <property type="evidence" value="ECO:0007669"/>
    <property type="project" value="UniProtKB-KW"/>
</dbReference>
<keyword evidence="10" id="KW-0862">Zinc</keyword>
<feature type="domain" description="AAA+ ATPase" evidence="17">
    <location>
        <begin position="334"/>
        <end position="476"/>
    </location>
</feature>
<evidence type="ECO:0000313" key="19">
    <source>
        <dbReference type="Proteomes" id="UP001472866"/>
    </source>
</evidence>
<dbReference type="CDD" id="cd19501">
    <property type="entry name" value="RecA-like_FtsH"/>
    <property type="match status" value="1"/>
</dbReference>
<dbReference type="InterPro" id="IPR037219">
    <property type="entry name" value="Peptidase_M41-like"/>
</dbReference>
<dbReference type="PANTHER" id="PTHR43655">
    <property type="entry name" value="ATP-DEPENDENT PROTEASE"/>
    <property type="match status" value="1"/>
</dbReference>
<keyword evidence="19" id="KW-1185">Reference proteome</keyword>
<evidence type="ECO:0000256" key="16">
    <source>
        <dbReference type="SAM" id="MobiDB-lite"/>
    </source>
</evidence>
<keyword evidence="7" id="KW-0479">Metal-binding</keyword>
<keyword evidence="14" id="KW-0496">Mitochondrion</keyword>
<dbReference type="InterPro" id="IPR050928">
    <property type="entry name" value="ATP-dep_Zn_Metalloprotease"/>
</dbReference>
<dbReference type="SMART" id="SM00382">
    <property type="entry name" value="AAA"/>
    <property type="match status" value="1"/>
</dbReference>
<keyword evidence="9" id="KW-0378">Hydrolase</keyword>
<comment type="similarity">
    <text evidence="4">In the N-terminal section; belongs to the AAA ATPase family.</text>
</comment>
<keyword evidence="8" id="KW-0547">Nucleotide-binding</keyword>
<evidence type="ECO:0000256" key="4">
    <source>
        <dbReference type="ARBA" id="ARBA00010550"/>
    </source>
</evidence>
<evidence type="ECO:0000256" key="2">
    <source>
        <dbReference type="ARBA" id="ARBA00004225"/>
    </source>
</evidence>
<evidence type="ECO:0000256" key="13">
    <source>
        <dbReference type="ARBA" id="ARBA00023049"/>
    </source>
</evidence>
<dbReference type="FunFam" id="1.20.58.760:FF:000003">
    <property type="entry name" value="AFG3-like AAA ATPase 2"/>
    <property type="match status" value="1"/>
</dbReference>
<dbReference type="SUPFAM" id="SSF52540">
    <property type="entry name" value="P-loop containing nucleoside triphosphate hydrolases"/>
    <property type="match status" value="1"/>
</dbReference>
<dbReference type="EMBL" id="CP151504">
    <property type="protein sequence ID" value="WZN61562.1"/>
    <property type="molecule type" value="Genomic_DNA"/>
</dbReference>
<feature type="region of interest" description="Disordered" evidence="16">
    <location>
        <begin position="68"/>
        <end position="108"/>
    </location>
</feature>
<dbReference type="InterPro" id="IPR003593">
    <property type="entry name" value="AAA+_ATPase"/>
</dbReference>
<keyword evidence="11" id="KW-0067">ATP-binding</keyword>
<keyword evidence="12" id="KW-1133">Transmembrane helix</keyword>
<dbReference type="Pfam" id="PF17862">
    <property type="entry name" value="AAA_lid_3"/>
    <property type="match status" value="1"/>
</dbReference>
<evidence type="ECO:0000256" key="11">
    <source>
        <dbReference type="ARBA" id="ARBA00022840"/>
    </source>
</evidence>
<dbReference type="Proteomes" id="UP001472866">
    <property type="component" value="Chromosome 04"/>
</dbReference>
<dbReference type="GO" id="GO:0005745">
    <property type="term" value="C:m-AAA complex"/>
    <property type="evidence" value="ECO:0007669"/>
    <property type="project" value="TreeGrafter"/>
</dbReference>
<dbReference type="AlphaFoldDB" id="A0AAX4P6H9"/>
<dbReference type="PANTHER" id="PTHR43655:SF2">
    <property type="entry name" value="AFG3 LIKE MATRIX AAA PEPTIDASE SUBUNIT 2, ISOFORM A"/>
    <property type="match status" value="1"/>
</dbReference>
<keyword evidence="5" id="KW-0645">Protease</keyword>
<feature type="compositionally biased region" description="Low complexity" evidence="16">
    <location>
        <begin position="69"/>
        <end position="84"/>
    </location>
</feature>
<name>A0AAX4P6H9_9CHLO</name>
<dbReference type="HAMAP" id="MF_01458">
    <property type="entry name" value="FtsH"/>
    <property type="match status" value="1"/>
</dbReference>
<protein>
    <submittedName>
        <fullName evidence="18">ATP-dependent zinc metalloprotease FtsH</fullName>
    </submittedName>
</protein>
<evidence type="ECO:0000256" key="6">
    <source>
        <dbReference type="ARBA" id="ARBA00022692"/>
    </source>
</evidence>
<evidence type="ECO:0000256" key="7">
    <source>
        <dbReference type="ARBA" id="ARBA00022723"/>
    </source>
</evidence>
<dbReference type="FunFam" id="1.10.8.60:FF:000019">
    <property type="entry name" value="AFG3-like AAA ATPase 2"/>
    <property type="match status" value="1"/>
</dbReference>
<evidence type="ECO:0000313" key="18">
    <source>
        <dbReference type="EMBL" id="WZN61562.1"/>
    </source>
</evidence>
<keyword evidence="6" id="KW-0812">Transmembrane</keyword>
<feature type="compositionally biased region" description="Low complexity" evidence="16">
    <location>
        <begin position="7"/>
        <end position="37"/>
    </location>
</feature>
<dbReference type="GO" id="GO:0034982">
    <property type="term" value="P:mitochondrial protein processing"/>
    <property type="evidence" value="ECO:0007669"/>
    <property type="project" value="TreeGrafter"/>
</dbReference>
<dbReference type="InterPro" id="IPR005936">
    <property type="entry name" value="FtsH"/>
</dbReference>
<evidence type="ECO:0000256" key="5">
    <source>
        <dbReference type="ARBA" id="ARBA00022670"/>
    </source>
</evidence>
<evidence type="ECO:0000256" key="1">
    <source>
        <dbReference type="ARBA" id="ARBA00001947"/>
    </source>
</evidence>
<comment type="cofactor">
    <cofactor evidence="1">
        <name>Zn(2+)</name>
        <dbReference type="ChEBI" id="CHEBI:29105"/>
    </cofactor>
</comment>
<evidence type="ECO:0000256" key="8">
    <source>
        <dbReference type="ARBA" id="ARBA00022741"/>
    </source>
</evidence>
<evidence type="ECO:0000256" key="10">
    <source>
        <dbReference type="ARBA" id="ARBA00022833"/>
    </source>
</evidence>
<proteinExistence type="inferred from homology"/>
<dbReference type="GO" id="GO:0009535">
    <property type="term" value="C:chloroplast thylakoid membrane"/>
    <property type="evidence" value="ECO:0007669"/>
    <property type="project" value="TreeGrafter"/>
</dbReference>
<gene>
    <name evidence="18" type="ORF">HKI87_04g30970</name>
</gene>
<dbReference type="Gene3D" id="1.10.8.60">
    <property type="match status" value="1"/>
</dbReference>
<dbReference type="GO" id="GO:0004222">
    <property type="term" value="F:metalloendopeptidase activity"/>
    <property type="evidence" value="ECO:0007669"/>
    <property type="project" value="InterPro"/>
</dbReference>
<evidence type="ECO:0000259" key="17">
    <source>
        <dbReference type="SMART" id="SM00382"/>
    </source>
</evidence>
<dbReference type="GO" id="GO:0004176">
    <property type="term" value="F:ATP-dependent peptidase activity"/>
    <property type="evidence" value="ECO:0007669"/>
    <property type="project" value="InterPro"/>
</dbReference>
<organism evidence="18 19">
    <name type="scientific">Chloropicon roscoffensis</name>
    <dbReference type="NCBI Taxonomy" id="1461544"/>
    <lineage>
        <taxon>Eukaryota</taxon>
        <taxon>Viridiplantae</taxon>
        <taxon>Chlorophyta</taxon>
        <taxon>Chloropicophyceae</taxon>
        <taxon>Chloropicales</taxon>
        <taxon>Chloropicaceae</taxon>
        <taxon>Chloropicon</taxon>
    </lineage>
</organism>
<evidence type="ECO:0000256" key="12">
    <source>
        <dbReference type="ARBA" id="ARBA00022989"/>
    </source>
</evidence>
<dbReference type="Pfam" id="PF00004">
    <property type="entry name" value="AAA"/>
    <property type="match status" value="1"/>
</dbReference>
<evidence type="ECO:0000256" key="14">
    <source>
        <dbReference type="ARBA" id="ARBA00023128"/>
    </source>
</evidence>
<dbReference type="InterPro" id="IPR027417">
    <property type="entry name" value="P-loop_NTPase"/>
</dbReference>